<dbReference type="InterPro" id="IPR022185">
    <property type="entry name" value="DUF3712"/>
</dbReference>
<keyword evidence="2" id="KW-0812">Transmembrane</keyword>
<accession>A0A9P3LWA5</accession>
<dbReference type="PANTHER" id="PTHR35895:SF3">
    <property type="entry name" value="PRE-RRNA PROCESSING PROTEIN"/>
    <property type="match status" value="1"/>
</dbReference>
<dbReference type="Proteomes" id="UP000827284">
    <property type="component" value="Unassembled WGS sequence"/>
</dbReference>
<dbReference type="OrthoDB" id="10039566at2759"/>
<reference evidence="3" key="1">
    <citation type="submission" date="2021-11" db="EMBL/GenBank/DDBJ databases">
        <authorList>
            <person name="Herlambang A."/>
            <person name="Guo Y."/>
            <person name="Takashima Y."/>
            <person name="Nishizawa T."/>
        </authorList>
    </citation>
    <scope>NUCLEOTIDE SEQUENCE</scope>
    <source>
        <strain evidence="3">E1425</strain>
    </source>
</reference>
<feature type="compositionally biased region" description="Basic and acidic residues" evidence="1">
    <location>
        <begin position="1"/>
        <end position="11"/>
    </location>
</feature>
<gene>
    <name evidence="3" type="ORF">EMPS_05389</name>
</gene>
<keyword evidence="2" id="KW-1133">Transmembrane helix</keyword>
<keyword evidence="2" id="KW-0472">Membrane</keyword>
<name>A0A9P3LWA5_9FUNG</name>
<dbReference type="EMBL" id="BQFW01000007">
    <property type="protein sequence ID" value="GJJ73031.1"/>
    <property type="molecule type" value="Genomic_DNA"/>
</dbReference>
<evidence type="ECO:0000256" key="2">
    <source>
        <dbReference type="SAM" id="Phobius"/>
    </source>
</evidence>
<organism evidence="3 4">
    <name type="scientific">Entomortierella parvispora</name>
    <dbReference type="NCBI Taxonomy" id="205924"/>
    <lineage>
        <taxon>Eukaryota</taxon>
        <taxon>Fungi</taxon>
        <taxon>Fungi incertae sedis</taxon>
        <taxon>Mucoromycota</taxon>
        <taxon>Mortierellomycotina</taxon>
        <taxon>Mortierellomycetes</taxon>
        <taxon>Mortierellales</taxon>
        <taxon>Mortierellaceae</taxon>
        <taxon>Entomortierella</taxon>
    </lineage>
</organism>
<comment type="caution">
    <text evidence="3">The sequence shown here is derived from an EMBL/GenBank/DDBJ whole genome shotgun (WGS) entry which is preliminary data.</text>
</comment>
<dbReference type="AlphaFoldDB" id="A0A9P3LWA5"/>
<keyword evidence="4" id="KW-1185">Reference proteome</keyword>
<evidence type="ECO:0000256" key="1">
    <source>
        <dbReference type="SAM" id="MobiDB-lite"/>
    </source>
</evidence>
<dbReference type="PANTHER" id="PTHR35895">
    <property type="entry name" value="CHROMOSOME 16, WHOLE GENOME SHOTGUN SEQUENCE"/>
    <property type="match status" value="1"/>
</dbReference>
<reference evidence="3" key="2">
    <citation type="journal article" date="2022" name="Microbiol. Resour. Announc.">
        <title>Whole-Genome Sequence of Entomortierella parvispora E1425, a Mucoromycotan Fungus Associated with Burkholderiaceae-Related Endosymbiotic Bacteria.</title>
        <authorList>
            <person name="Herlambang A."/>
            <person name="Guo Y."/>
            <person name="Takashima Y."/>
            <person name="Narisawa K."/>
            <person name="Ohta H."/>
            <person name="Nishizawa T."/>
        </authorList>
    </citation>
    <scope>NUCLEOTIDE SEQUENCE</scope>
    <source>
        <strain evidence="3">E1425</strain>
    </source>
</reference>
<evidence type="ECO:0000313" key="3">
    <source>
        <dbReference type="EMBL" id="GJJ73031.1"/>
    </source>
</evidence>
<protein>
    <submittedName>
        <fullName evidence="3">Uncharacterized protein</fullName>
    </submittedName>
</protein>
<dbReference type="InterPro" id="IPR046368">
    <property type="entry name" value="Tag1"/>
</dbReference>
<feature type="region of interest" description="Disordered" evidence="1">
    <location>
        <begin position="1"/>
        <end position="46"/>
    </location>
</feature>
<sequence length="908" mass="97506">MPRPDPLREKLAPSPSPSSTSSQYSQDLPYNEKEIEYQDATGNPPDDEFVFEEYAYLSNHKPYRKPIWRQKKVLIGCGVGTVIFLAIFIPLLIVVIIPKVAQLMMNNASMSVVQLNMTQPGEMAMAVSVLATVGGIPSLLSASLEFTQEVDISWENELIGSMTLGEVKVSKGKGDIVQTTQFQIKNTTAFGDFAKVMLSADGFTWTLNSKATIKALGQTIKNLSINKNLVMHGLNNFANVQILGFDLPADAPDGNGALVTISASIPNPSPIGMTLGTITFDMSYKTAYLGRVFAKDVVLVGGQPMLLNLEGQLLKQTDPVHVAELSELISNYLANIPTLASGKGVSVLPDGVNAVSWLTNAIVATTLTVPLKPVQPMEVVKNIKINDMDLGFSVDNPWQPTVNSNSVSADFKIPFNISINITELANATFKLAYQGNDFSQISTAVWNTTASDMSNNKVVFTVPVSPMNIYNQLAFTDFMTSVTQQTSATVNVTGSVQGVAVTSLGTVHLMVPLQATLPLQGINFSNAKPTVTDILVTNGTTEAIIITANIGLQNPSIFSVNMGYIVLQVDSTVNGTYGYVGSVTVTDLILKPGLNTIPASIRLSPKDPTFRDAFISKFMAEGDIQSSIYGDAQTSQVASMIPTLETLTMNTTIPGMTPRPRLITNGNGNPSLGNILGPRAIPFTVTIANPLATVLWIDTMTASAYWEGNYFGGVDHAHIPFAINTGAAVVSPQLALQFPQGYEFALFLVTQFLPKNLGLLTGATVNLTMTSSILVYIGNAPGVGYGTTVAYTQNDIPSFLKIDYSFAGMTKRFLADDTDARGEVPSIQPISTLVQTVEAVQAVGVATATMQPAQKRRFLSSLPDHLLIPSLEVMVGKATPSIESGTEYVAWLEKALRALYPEHQARLS</sequence>
<feature type="transmembrane region" description="Helical" evidence="2">
    <location>
        <begin position="73"/>
        <end position="97"/>
    </location>
</feature>
<proteinExistence type="predicted"/>
<evidence type="ECO:0000313" key="4">
    <source>
        <dbReference type="Proteomes" id="UP000827284"/>
    </source>
</evidence>
<dbReference type="Pfam" id="PF12505">
    <property type="entry name" value="DUF3712"/>
    <property type="match status" value="2"/>
</dbReference>
<dbReference type="GO" id="GO:0000329">
    <property type="term" value="C:fungal-type vacuole membrane"/>
    <property type="evidence" value="ECO:0007669"/>
    <property type="project" value="InterPro"/>
</dbReference>